<organism evidence="1 2">
    <name type="scientific">Paraburkholderia denitrificans</name>
    <dbReference type="NCBI Taxonomy" id="694025"/>
    <lineage>
        <taxon>Bacteria</taxon>
        <taxon>Pseudomonadati</taxon>
        <taxon>Pseudomonadota</taxon>
        <taxon>Betaproteobacteria</taxon>
        <taxon>Burkholderiales</taxon>
        <taxon>Burkholderiaceae</taxon>
        <taxon>Paraburkholderia</taxon>
    </lineage>
</organism>
<name>A0ABW0J4P4_9BURK</name>
<comment type="caution">
    <text evidence="1">The sequence shown here is derived from an EMBL/GenBank/DDBJ whole genome shotgun (WGS) entry which is preliminary data.</text>
</comment>
<reference evidence="2" key="1">
    <citation type="journal article" date="2019" name="Int. J. Syst. Evol. Microbiol.">
        <title>The Global Catalogue of Microorganisms (GCM) 10K type strain sequencing project: providing services to taxonomists for standard genome sequencing and annotation.</title>
        <authorList>
            <consortium name="The Broad Institute Genomics Platform"/>
            <consortium name="The Broad Institute Genome Sequencing Center for Infectious Disease"/>
            <person name="Wu L."/>
            <person name="Ma J."/>
        </authorList>
    </citation>
    <scope>NUCLEOTIDE SEQUENCE [LARGE SCALE GENOMIC DNA]</scope>
    <source>
        <strain evidence="2">CCUG 56042</strain>
    </source>
</reference>
<sequence length="84" mass="9463">MRITLDSAKAIYRKAIDSRASDGEGAAWWDEVADEVRDVIAARSLSDAAAVIEWWHHDWTEVSDTPRDAARRIREASRALQLNA</sequence>
<evidence type="ECO:0000313" key="2">
    <source>
        <dbReference type="Proteomes" id="UP001596103"/>
    </source>
</evidence>
<evidence type="ECO:0000313" key="1">
    <source>
        <dbReference type="EMBL" id="MFC5427949.1"/>
    </source>
</evidence>
<gene>
    <name evidence="1" type="ORF">ACFPTO_03865</name>
</gene>
<protein>
    <submittedName>
        <fullName evidence="1">Uncharacterized protein</fullName>
    </submittedName>
</protein>
<dbReference type="Proteomes" id="UP001596103">
    <property type="component" value="Unassembled WGS sequence"/>
</dbReference>
<proteinExistence type="predicted"/>
<accession>A0ABW0J4P4</accession>
<keyword evidence="2" id="KW-1185">Reference proteome</keyword>
<dbReference type="RefSeq" id="WP_377709590.1">
    <property type="nucleotide sequence ID" value="NZ_JBHSMP010000007.1"/>
</dbReference>
<dbReference type="EMBL" id="JBHSMP010000007">
    <property type="protein sequence ID" value="MFC5427949.1"/>
    <property type="molecule type" value="Genomic_DNA"/>
</dbReference>